<reference evidence="2 3" key="1">
    <citation type="submission" date="2023-04" db="EMBL/GenBank/DDBJ databases">
        <title>A novel species of the genus Streptomyces: Streptomyces pakalii sp. nov. isolated from a Mexican soil jungle.</title>
        <authorList>
            <person name="Chavez-Hernandez M.A."/>
            <person name="Ortiz-Alvarez J."/>
            <person name="Villa-Tanaca L."/>
            <person name="Hernandez-Rodriguez C."/>
        </authorList>
    </citation>
    <scope>NUCLEOTIDE SEQUENCE [LARGE SCALE GENOMIC DNA]</scope>
    <source>
        <strain evidence="2 3">ENCB-J15</strain>
    </source>
</reference>
<evidence type="ECO:0008006" key="4">
    <source>
        <dbReference type="Google" id="ProtNLM"/>
    </source>
</evidence>
<feature type="signal peptide" evidence="1">
    <location>
        <begin position="1"/>
        <end position="29"/>
    </location>
</feature>
<protein>
    <recommendedName>
        <fullName evidence="4">Secreted protein</fullName>
    </recommendedName>
</protein>
<dbReference type="EMBL" id="JARWAF010000002">
    <property type="protein sequence ID" value="MDJ1640023.1"/>
    <property type="molecule type" value="Genomic_DNA"/>
</dbReference>
<evidence type="ECO:0000256" key="1">
    <source>
        <dbReference type="SAM" id="SignalP"/>
    </source>
</evidence>
<dbReference type="Proteomes" id="UP001237194">
    <property type="component" value="Unassembled WGS sequence"/>
</dbReference>
<keyword evidence="3" id="KW-1185">Reference proteome</keyword>
<proteinExistence type="predicted"/>
<name>A0ABT7D3A7_9ACTN</name>
<organism evidence="2 3">
    <name type="scientific">Streptomyces pakalii</name>
    <dbReference type="NCBI Taxonomy" id="3036494"/>
    <lineage>
        <taxon>Bacteria</taxon>
        <taxon>Bacillati</taxon>
        <taxon>Actinomycetota</taxon>
        <taxon>Actinomycetes</taxon>
        <taxon>Kitasatosporales</taxon>
        <taxon>Streptomycetaceae</taxon>
        <taxon>Streptomyces</taxon>
    </lineage>
</organism>
<dbReference type="RefSeq" id="WP_283891928.1">
    <property type="nucleotide sequence ID" value="NZ_JARWAF010000002.1"/>
</dbReference>
<feature type="chain" id="PRO_5046312801" description="Secreted protein" evidence="1">
    <location>
        <begin position="30"/>
        <end position="139"/>
    </location>
</feature>
<evidence type="ECO:0000313" key="3">
    <source>
        <dbReference type="Proteomes" id="UP001237194"/>
    </source>
</evidence>
<keyword evidence="1" id="KW-0732">Signal</keyword>
<sequence length="139" mass="14670">MRAYFPKAVATVGGLVLTAGFLASAPASATSSGQQTSAQEQQAKACRDYAKSYTKAKGKKNSGTATTGRRCADIQIKIGGSKKRKVRACLKPSSGGTKCGGFKTAKPGEWKNLRKNVADGTKFYFNFASKAYSKGKWAA</sequence>
<gene>
    <name evidence="2" type="ORF">P5W92_06315</name>
</gene>
<evidence type="ECO:0000313" key="2">
    <source>
        <dbReference type="EMBL" id="MDJ1640023.1"/>
    </source>
</evidence>
<accession>A0ABT7D3A7</accession>
<comment type="caution">
    <text evidence="2">The sequence shown here is derived from an EMBL/GenBank/DDBJ whole genome shotgun (WGS) entry which is preliminary data.</text>
</comment>